<protein>
    <submittedName>
        <fullName evidence="2">Uncharacterized protein</fullName>
    </submittedName>
</protein>
<organism evidence="2 3">
    <name type="scientific">Ajellomyces capsulatus</name>
    <name type="common">Darling's disease fungus</name>
    <name type="synonym">Histoplasma capsulatum</name>
    <dbReference type="NCBI Taxonomy" id="5037"/>
    <lineage>
        <taxon>Eukaryota</taxon>
        <taxon>Fungi</taxon>
        <taxon>Dikarya</taxon>
        <taxon>Ascomycota</taxon>
        <taxon>Pezizomycotina</taxon>
        <taxon>Eurotiomycetes</taxon>
        <taxon>Eurotiomycetidae</taxon>
        <taxon>Onygenales</taxon>
        <taxon>Ajellomycetaceae</taxon>
        <taxon>Histoplasma</taxon>
    </lineage>
</organism>
<dbReference type="AlphaFoldDB" id="A0A8H7YIV0"/>
<evidence type="ECO:0000256" key="1">
    <source>
        <dbReference type="SAM" id="SignalP"/>
    </source>
</evidence>
<comment type="caution">
    <text evidence="2">The sequence shown here is derived from an EMBL/GenBank/DDBJ whole genome shotgun (WGS) entry which is preliminary data.</text>
</comment>
<accession>A0A8H7YIV0</accession>
<name>A0A8H7YIV0_AJECA</name>
<reference evidence="2 3" key="1">
    <citation type="submission" date="2021-01" db="EMBL/GenBank/DDBJ databases">
        <title>Chromosome-level genome assembly of a human fungal pathogen reveals clustering of transcriptionally co-regulated genes.</title>
        <authorList>
            <person name="Voorhies M."/>
            <person name="Cohen S."/>
            <person name="Shea T.P."/>
            <person name="Petrus S."/>
            <person name="Munoz J.F."/>
            <person name="Poplawski S."/>
            <person name="Goldman W.E."/>
            <person name="Michael T."/>
            <person name="Cuomo C.A."/>
            <person name="Sil A."/>
            <person name="Beyhan S."/>
        </authorList>
    </citation>
    <scope>NUCLEOTIDE SEQUENCE [LARGE SCALE GENOMIC DNA]</scope>
    <source>
        <strain evidence="2 3">G184AR</strain>
    </source>
</reference>
<sequence>MAKKITAWSFICVRIPFTWTLYHPQPWNTRAPAVHQPEGATLCGLQSSSLRVIPRLPITDIRPCCLHVNTSRLPCSSLQTELSSNGRPPDVPRNQYQTLHKEFAVLTQPTRESHYLLLICHCPI</sequence>
<dbReference type="VEuPathDB" id="FungiDB:I7I52_04430"/>
<dbReference type="Proteomes" id="UP000670092">
    <property type="component" value="Unassembled WGS sequence"/>
</dbReference>
<gene>
    <name evidence="2" type="ORF">I7I52_04430</name>
</gene>
<dbReference type="EMBL" id="JAEVHI010000004">
    <property type="protein sequence ID" value="KAG5293199.1"/>
    <property type="molecule type" value="Genomic_DNA"/>
</dbReference>
<feature type="chain" id="PRO_5034457168" evidence="1">
    <location>
        <begin position="21"/>
        <end position="124"/>
    </location>
</feature>
<keyword evidence="1" id="KW-0732">Signal</keyword>
<proteinExistence type="predicted"/>
<evidence type="ECO:0000313" key="2">
    <source>
        <dbReference type="EMBL" id="KAG5293199.1"/>
    </source>
</evidence>
<feature type="signal peptide" evidence="1">
    <location>
        <begin position="1"/>
        <end position="20"/>
    </location>
</feature>
<evidence type="ECO:0000313" key="3">
    <source>
        <dbReference type="Proteomes" id="UP000670092"/>
    </source>
</evidence>